<dbReference type="FunFam" id="1.10.10.10:FF:000001">
    <property type="entry name" value="LysR family transcriptional regulator"/>
    <property type="match status" value="1"/>
</dbReference>
<dbReference type="InterPro" id="IPR036388">
    <property type="entry name" value="WH-like_DNA-bd_sf"/>
</dbReference>
<dbReference type="PANTHER" id="PTHR30419:SF8">
    <property type="entry name" value="NITROGEN ASSIMILATION TRANSCRIPTIONAL ACTIVATOR-RELATED"/>
    <property type="match status" value="1"/>
</dbReference>
<keyword evidence="4" id="KW-0804">Transcription</keyword>
<dbReference type="PROSITE" id="PS50931">
    <property type="entry name" value="HTH_LYSR"/>
    <property type="match status" value="1"/>
</dbReference>
<dbReference type="GO" id="GO:0005829">
    <property type="term" value="C:cytosol"/>
    <property type="evidence" value="ECO:0007669"/>
    <property type="project" value="TreeGrafter"/>
</dbReference>
<dbReference type="EMBL" id="BCNV01000001">
    <property type="protein sequence ID" value="GAS83274.1"/>
    <property type="molecule type" value="Genomic_DNA"/>
</dbReference>
<keyword evidence="3" id="KW-0238">DNA-binding</keyword>
<dbReference type="Gene3D" id="1.10.10.10">
    <property type="entry name" value="Winged helix-like DNA-binding domain superfamily/Winged helix DNA-binding domain"/>
    <property type="match status" value="1"/>
</dbReference>
<dbReference type="AlphaFoldDB" id="A0A100VNU1"/>
<dbReference type="SUPFAM" id="SSF46785">
    <property type="entry name" value="Winged helix' DNA-binding domain"/>
    <property type="match status" value="1"/>
</dbReference>
<dbReference type="Pfam" id="PF00126">
    <property type="entry name" value="HTH_1"/>
    <property type="match status" value="1"/>
</dbReference>
<dbReference type="SUPFAM" id="SSF53850">
    <property type="entry name" value="Periplasmic binding protein-like II"/>
    <property type="match status" value="1"/>
</dbReference>
<sequence length="292" mass="33248">MDLRHLEAFKTVCEQLHFTKAAELLNIAQPTLSQQIKVLEDEIGTPLFDRLGKRIAVTEAGQILYEQCNRIFRNLDYAYDAINDLRTMQRGKLILGVLPCDIDELLTPAIIEFHQEFPNIKILIRDSDRIVEEVLEGNIDVGITTVPVMEDSKLVHLPLYTEAFSVAVSKSSELSARSQISVKELQDLNLVLFPDHHPCRQLVNANCVDQGFHVRPIIETSAMISLMRLVKSNIGATILPKPLLQTWDDRFYHVINLVDPTPERDIGIVYRSDKFLGQAGRVFIDKLMKKFK</sequence>
<evidence type="ECO:0000313" key="6">
    <source>
        <dbReference type="EMBL" id="GAS83274.1"/>
    </source>
</evidence>
<dbReference type="PANTHER" id="PTHR30419">
    <property type="entry name" value="HTH-TYPE TRANSCRIPTIONAL REGULATOR YBHD"/>
    <property type="match status" value="1"/>
</dbReference>
<dbReference type="Gene3D" id="3.40.190.290">
    <property type="match status" value="1"/>
</dbReference>
<comment type="caution">
    <text evidence="6">The sequence shown here is derived from an EMBL/GenBank/DDBJ whole genome shotgun (WGS) entry which is preliminary data.</text>
</comment>
<dbReference type="RefSeq" id="WP_062835637.1">
    <property type="nucleotide sequence ID" value="NZ_BCNV01000001.1"/>
</dbReference>
<keyword evidence="2" id="KW-0805">Transcription regulation</keyword>
<dbReference type="CDD" id="cd05466">
    <property type="entry name" value="PBP2_LTTR_substrate"/>
    <property type="match status" value="1"/>
</dbReference>
<dbReference type="InterPro" id="IPR036390">
    <property type="entry name" value="WH_DNA-bd_sf"/>
</dbReference>
<accession>A0A100VNU1</accession>
<reference evidence="6 7" key="1">
    <citation type="journal article" date="2016" name="Genome Announc.">
        <title>Draft Genome Sequence of Paenibacillus amylolyticus Heshi-A3, Isolated from Fermented Rice Bran in a Japanese Fermented Seafood Dish.</title>
        <authorList>
            <person name="Akuzawa S."/>
            <person name="Nagaoka J."/>
            <person name="Kanekatsu M."/>
            <person name="Kubota E."/>
            <person name="Ohtake R."/>
            <person name="Suzuki T."/>
            <person name="Kanesaki Y."/>
        </authorList>
    </citation>
    <scope>NUCLEOTIDE SEQUENCE [LARGE SCALE GENOMIC DNA]</scope>
    <source>
        <strain evidence="6 7">Heshi-A3</strain>
    </source>
</reference>
<evidence type="ECO:0000256" key="4">
    <source>
        <dbReference type="ARBA" id="ARBA00023163"/>
    </source>
</evidence>
<comment type="similarity">
    <text evidence="1">Belongs to the LysR transcriptional regulatory family.</text>
</comment>
<dbReference type="InterPro" id="IPR000847">
    <property type="entry name" value="LysR_HTH_N"/>
</dbReference>
<evidence type="ECO:0000256" key="1">
    <source>
        <dbReference type="ARBA" id="ARBA00009437"/>
    </source>
</evidence>
<dbReference type="InterPro" id="IPR050950">
    <property type="entry name" value="HTH-type_LysR_regulators"/>
</dbReference>
<reference evidence="7" key="2">
    <citation type="submission" date="2016-01" db="EMBL/GenBank/DDBJ databases">
        <title>Draft Genome Sequence of Paenibacillus amylolyticus Heshi-A3 that Was Isolated from Fermented Rice Bran with Aging Salted Mackerel, Which Was Named Heshiko as Traditional Fermented Seafood in Japan.</title>
        <authorList>
            <person name="Akuzawa S."/>
            <person name="Nakagawa J."/>
            <person name="Kanekatsu T."/>
            <person name="Kubota E."/>
            <person name="Ohtake R."/>
            <person name="Suzuki T."/>
            <person name="Kanesaki Y."/>
        </authorList>
    </citation>
    <scope>NUCLEOTIDE SEQUENCE [LARGE SCALE GENOMIC DNA]</scope>
    <source>
        <strain evidence="7">Heshi-A3</strain>
    </source>
</reference>
<evidence type="ECO:0000256" key="2">
    <source>
        <dbReference type="ARBA" id="ARBA00023015"/>
    </source>
</evidence>
<dbReference type="Proteomes" id="UP000069697">
    <property type="component" value="Unassembled WGS sequence"/>
</dbReference>
<dbReference type="InterPro" id="IPR005119">
    <property type="entry name" value="LysR_subst-bd"/>
</dbReference>
<organism evidence="6 7">
    <name type="scientific">Paenibacillus amylolyticus</name>
    <dbReference type="NCBI Taxonomy" id="1451"/>
    <lineage>
        <taxon>Bacteria</taxon>
        <taxon>Bacillati</taxon>
        <taxon>Bacillota</taxon>
        <taxon>Bacilli</taxon>
        <taxon>Bacillales</taxon>
        <taxon>Paenibacillaceae</taxon>
        <taxon>Paenibacillus</taxon>
    </lineage>
</organism>
<evidence type="ECO:0000256" key="3">
    <source>
        <dbReference type="ARBA" id="ARBA00023125"/>
    </source>
</evidence>
<gene>
    <name evidence="6" type="ORF">PAHA3_3352</name>
</gene>
<evidence type="ECO:0000313" key="7">
    <source>
        <dbReference type="Proteomes" id="UP000069697"/>
    </source>
</evidence>
<feature type="domain" description="HTH lysR-type" evidence="5">
    <location>
        <begin position="1"/>
        <end position="58"/>
    </location>
</feature>
<dbReference type="PRINTS" id="PR00039">
    <property type="entry name" value="HTHLYSR"/>
</dbReference>
<name>A0A100VNU1_PAEAM</name>
<proteinExistence type="inferred from homology"/>
<dbReference type="GO" id="GO:0003677">
    <property type="term" value="F:DNA binding"/>
    <property type="evidence" value="ECO:0007669"/>
    <property type="project" value="UniProtKB-KW"/>
</dbReference>
<dbReference type="Pfam" id="PF03466">
    <property type="entry name" value="LysR_substrate"/>
    <property type="match status" value="1"/>
</dbReference>
<dbReference type="GO" id="GO:0003700">
    <property type="term" value="F:DNA-binding transcription factor activity"/>
    <property type="evidence" value="ECO:0007669"/>
    <property type="project" value="InterPro"/>
</dbReference>
<evidence type="ECO:0000259" key="5">
    <source>
        <dbReference type="PROSITE" id="PS50931"/>
    </source>
</evidence>
<protein>
    <submittedName>
        <fullName evidence="6">Transcriptional regulator</fullName>
    </submittedName>
</protein>